<gene>
    <name evidence="13" type="primary">LOC100758313</name>
</gene>
<evidence type="ECO:0000256" key="1">
    <source>
        <dbReference type="ARBA" id="ARBA00004613"/>
    </source>
</evidence>
<keyword evidence="10" id="KW-0732">Signal</keyword>
<feature type="region of interest" description="Disordered" evidence="9">
    <location>
        <begin position="80"/>
        <end position="117"/>
    </location>
</feature>
<keyword evidence="5" id="KW-0165">Cleavage on pair of basic residues</keyword>
<dbReference type="RefSeq" id="XP_035317471.1">
    <property type="nucleotide sequence ID" value="XM_035461580.1"/>
</dbReference>
<evidence type="ECO:0000256" key="8">
    <source>
        <dbReference type="RuleBase" id="RU000406"/>
    </source>
</evidence>
<dbReference type="SUPFAM" id="SSF56994">
    <property type="entry name" value="Insulin-like"/>
    <property type="match status" value="1"/>
</dbReference>
<dbReference type="Pfam" id="PF00049">
    <property type="entry name" value="Insulin"/>
    <property type="match status" value="1"/>
</dbReference>
<dbReference type="PROSITE" id="PS00262">
    <property type="entry name" value="INSULIN"/>
    <property type="match status" value="1"/>
</dbReference>
<dbReference type="GO" id="GO:0005576">
    <property type="term" value="C:extracellular region"/>
    <property type="evidence" value="ECO:0007669"/>
    <property type="project" value="UniProtKB-SubCell"/>
</dbReference>
<keyword evidence="7" id="KW-1015">Disulfide bond</keyword>
<feature type="region of interest" description="Disordered" evidence="9">
    <location>
        <begin position="129"/>
        <end position="148"/>
    </location>
</feature>
<evidence type="ECO:0000313" key="12">
    <source>
        <dbReference type="Proteomes" id="UP001108280"/>
    </source>
</evidence>
<dbReference type="InterPro" id="IPR022421">
    <property type="entry name" value="Relaxin"/>
</dbReference>
<comment type="subcellular location">
    <subcellularLocation>
        <location evidence="1 8">Secreted</location>
    </subcellularLocation>
</comment>
<evidence type="ECO:0000256" key="2">
    <source>
        <dbReference type="ARBA" id="ARBA00009034"/>
    </source>
</evidence>
<dbReference type="SMART" id="SM00078">
    <property type="entry name" value="IlGF"/>
    <property type="match status" value="1"/>
</dbReference>
<evidence type="ECO:0000256" key="5">
    <source>
        <dbReference type="ARBA" id="ARBA00022685"/>
    </source>
</evidence>
<dbReference type="InterPro" id="IPR022353">
    <property type="entry name" value="Insulin_CS"/>
</dbReference>
<reference evidence="12" key="1">
    <citation type="journal article" date="2018" name="Biotechnol. Bioeng.">
        <title>A reference genome of the Chinese hamster based on a hybrid assembly strategy.</title>
        <authorList>
            <person name="Rupp O."/>
            <person name="MacDonald M.L."/>
            <person name="Li S."/>
            <person name="Dhiman H."/>
            <person name="Polson S."/>
            <person name="Griep S."/>
            <person name="Heffner K."/>
            <person name="Hernandez I."/>
            <person name="Brinkrolf K."/>
            <person name="Jadhav V."/>
            <person name="Samoudi M."/>
            <person name="Hao H."/>
            <person name="Kingham B."/>
            <person name="Goesmann A."/>
            <person name="Betenbaugh M.J."/>
            <person name="Lewis N.E."/>
            <person name="Borth N."/>
            <person name="Lee K.H."/>
        </authorList>
    </citation>
    <scope>NUCLEOTIDE SEQUENCE [LARGE SCALE GENOMIC DNA]</scope>
    <source>
        <strain evidence="12">17A/GY</strain>
    </source>
</reference>
<proteinExistence type="inferred from homology"/>
<evidence type="ECO:0000256" key="10">
    <source>
        <dbReference type="SAM" id="SignalP"/>
    </source>
</evidence>
<dbReference type="InterPro" id="IPR016179">
    <property type="entry name" value="Insulin-like"/>
</dbReference>
<protein>
    <submittedName>
        <fullName evidence="13">Prorelaxin isoform X2</fullName>
    </submittedName>
</protein>
<reference evidence="13" key="3">
    <citation type="submission" date="2025-08" db="UniProtKB">
        <authorList>
            <consortium name="RefSeq"/>
        </authorList>
    </citation>
    <scope>IDENTIFICATION</scope>
    <source>
        <strain evidence="13">17A/GY</strain>
        <tissue evidence="13">Liver</tissue>
    </source>
</reference>
<dbReference type="PANTHER" id="PTHR12004:SF13">
    <property type="entry name" value="PRORELAXIN H2"/>
    <property type="match status" value="1"/>
</dbReference>
<evidence type="ECO:0000256" key="6">
    <source>
        <dbReference type="ARBA" id="ARBA00022702"/>
    </source>
</evidence>
<dbReference type="Proteomes" id="UP001108280">
    <property type="component" value="Chromosome 3"/>
</dbReference>
<sequence>MSCRFVFQLLGLWLLLSQPCRARVTKEWLDEVIHVCGREYVRAAIDVCSKAIGVEEPARRHRRMTEEAITSFIKEDAQPFETMPKRLPNSSEEPQAALSEGHPSLPEQQQYAPVSSDSVGSLEDFKESFGATQGEAKDSSPPELKSLHLDTLSRKKRYTGVYMSHQCCFRGCSRRSLASIC</sequence>
<dbReference type="CDD" id="cd04365">
    <property type="entry name" value="IlGF_relaxin_like"/>
    <property type="match status" value="1"/>
</dbReference>
<evidence type="ECO:0000256" key="3">
    <source>
        <dbReference type="ARBA" id="ARBA00011207"/>
    </source>
</evidence>
<comment type="similarity">
    <text evidence="2 8">Belongs to the insulin family.</text>
</comment>
<keyword evidence="12" id="KW-1185">Reference proteome</keyword>
<feature type="compositionally biased region" description="Polar residues" evidence="9">
    <location>
        <begin position="106"/>
        <end position="117"/>
    </location>
</feature>
<dbReference type="PRINTS" id="PR02004">
    <property type="entry name" value="RELAXIN"/>
</dbReference>
<evidence type="ECO:0000259" key="11">
    <source>
        <dbReference type="SMART" id="SM00078"/>
    </source>
</evidence>
<evidence type="ECO:0000256" key="4">
    <source>
        <dbReference type="ARBA" id="ARBA00022525"/>
    </source>
</evidence>
<dbReference type="RefSeq" id="XP_035298986.1">
    <property type="nucleotide sequence ID" value="XM_035443095.1"/>
</dbReference>
<organism evidence="12 13">
    <name type="scientific">Cricetulus griseus</name>
    <name type="common">Chinese hamster</name>
    <name type="synonym">Cricetulus barabensis griseus</name>
    <dbReference type="NCBI Taxonomy" id="10029"/>
    <lineage>
        <taxon>Eukaryota</taxon>
        <taxon>Metazoa</taxon>
        <taxon>Chordata</taxon>
        <taxon>Craniata</taxon>
        <taxon>Vertebrata</taxon>
        <taxon>Euteleostomi</taxon>
        <taxon>Mammalia</taxon>
        <taxon>Eutheria</taxon>
        <taxon>Euarchontoglires</taxon>
        <taxon>Glires</taxon>
        <taxon>Rodentia</taxon>
        <taxon>Myomorpha</taxon>
        <taxon>Muroidea</taxon>
        <taxon>Cricetidae</taxon>
        <taxon>Cricetinae</taxon>
        <taxon>Cricetulus</taxon>
    </lineage>
</organism>
<keyword evidence="6" id="KW-0372">Hormone</keyword>
<feature type="chain" id="PRO_5039908534" evidence="10">
    <location>
        <begin position="23"/>
        <end position="181"/>
    </location>
</feature>
<dbReference type="GeneID" id="100758313"/>
<evidence type="ECO:0000256" key="7">
    <source>
        <dbReference type="ARBA" id="ARBA00023157"/>
    </source>
</evidence>
<dbReference type="PANTHER" id="PTHR12004">
    <property type="entry name" value="RELAXIN"/>
    <property type="match status" value="1"/>
</dbReference>
<dbReference type="OrthoDB" id="8784777at2759"/>
<dbReference type="AlphaFoldDB" id="A0A9J7GW30"/>
<dbReference type="InterPro" id="IPR036438">
    <property type="entry name" value="Insulin-like_sf"/>
</dbReference>
<name>A0A9J7GW30_CRIGR</name>
<dbReference type="GO" id="GO:0005179">
    <property type="term" value="F:hormone activity"/>
    <property type="evidence" value="ECO:0007669"/>
    <property type="project" value="UniProtKB-KW"/>
</dbReference>
<comment type="subunit">
    <text evidence="3">Heterodimer of a B chain and an A chain linked by two disulfide bonds.</text>
</comment>
<reference evidence="12" key="2">
    <citation type="journal article" date="2020" name="Biotechnol. Bioeng.">
        <title>Chromosome-scale scaffolds for the Chinese hamster reference genome assembly to facilitate the study of the CHO epigenome.</title>
        <authorList>
            <person name="Hilliard W."/>
            <person name="MacDonald M."/>
            <person name="Lee K.H."/>
        </authorList>
    </citation>
    <scope>NUCLEOTIDE SEQUENCE [LARGE SCALE GENOMIC DNA]</scope>
    <source>
        <strain evidence="12">17A/GY</strain>
    </source>
</reference>
<feature type="compositionally biased region" description="Basic and acidic residues" evidence="9">
    <location>
        <begin position="135"/>
        <end position="148"/>
    </location>
</feature>
<evidence type="ECO:0000313" key="13">
    <source>
        <dbReference type="RefSeq" id="XP_035298986.1"/>
    </source>
</evidence>
<dbReference type="InterPro" id="IPR051042">
    <property type="entry name" value="Repro_Hormone_Insulin-like"/>
</dbReference>
<dbReference type="KEGG" id="cge:100758313"/>
<accession>A0A9J7GW30</accession>
<feature type="domain" description="Insulin-like" evidence="11">
    <location>
        <begin position="33"/>
        <end position="181"/>
    </location>
</feature>
<evidence type="ECO:0000256" key="9">
    <source>
        <dbReference type="SAM" id="MobiDB-lite"/>
    </source>
</evidence>
<feature type="signal peptide" evidence="10">
    <location>
        <begin position="1"/>
        <end position="22"/>
    </location>
</feature>
<keyword evidence="4 8" id="KW-0964">Secreted</keyword>